<reference evidence="1" key="1">
    <citation type="submission" date="2020-05" db="EMBL/GenBank/DDBJ databases">
        <authorList>
            <person name="Chiriac C."/>
            <person name="Salcher M."/>
            <person name="Ghai R."/>
            <person name="Kavagutti S V."/>
        </authorList>
    </citation>
    <scope>NUCLEOTIDE SEQUENCE</scope>
</reference>
<dbReference type="GO" id="GO:0004106">
    <property type="term" value="F:chorismate mutase activity"/>
    <property type="evidence" value="ECO:0007669"/>
    <property type="project" value="TreeGrafter"/>
</dbReference>
<protein>
    <submittedName>
        <fullName evidence="1">Unannotated protein</fullName>
    </submittedName>
</protein>
<dbReference type="CDD" id="cd02185">
    <property type="entry name" value="AroH"/>
    <property type="match status" value="1"/>
</dbReference>
<dbReference type="PANTHER" id="PTHR21164">
    <property type="entry name" value="CHORISMATE MUTASE"/>
    <property type="match status" value="1"/>
</dbReference>
<accession>A0A6J7IAG7</accession>
<dbReference type="GO" id="GO:0046417">
    <property type="term" value="P:chorismate metabolic process"/>
    <property type="evidence" value="ECO:0007669"/>
    <property type="project" value="TreeGrafter"/>
</dbReference>
<dbReference type="InterPro" id="IPR008243">
    <property type="entry name" value="Chorismate_mutase_AroH"/>
</dbReference>
<dbReference type="NCBIfam" id="TIGR01796">
    <property type="entry name" value="CM_mono_aroH"/>
    <property type="match status" value="1"/>
</dbReference>
<dbReference type="Pfam" id="PF07736">
    <property type="entry name" value="CM_1"/>
    <property type="match status" value="1"/>
</dbReference>
<dbReference type="Gene3D" id="3.30.1330.40">
    <property type="entry name" value="RutC-like"/>
    <property type="match status" value="1"/>
</dbReference>
<dbReference type="SUPFAM" id="SSF55298">
    <property type="entry name" value="YjgF-like"/>
    <property type="match status" value="1"/>
</dbReference>
<dbReference type="EMBL" id="CAFBNB010000079">
    <property type="protein sequence ID" value="CAB4927387.1"/>
    <property type="molecule type" value="Genomic_DNA"/>
</dbReference>
<gene>
    <name evidence="1" type="ORF">UFOPK3720_00548</name>
</gene>
<proteinExistence type="predicted"/>
<organism evidence="1">
    <name type="scientific">freshwater metagenome</name>
    <dbReference type="NCBI Taxonomy" id="449393"/>
    <lineage>
        <taxon>unclassified sequences</taxon>
        <taxon>metagenomes</taxon>
        <taxon>ecological metagenomes</taxon>
    </lineage>
</organism>
<sequence length="118" mass="12612">MRAIRGAICLAVDDPAEIREAVGELLTAMLERNGQVTDDVVSVILTSTPDLTSAFPAAGARAVGFADVPLLCAQEIGVVGALERVVRILMHVDTPKPRSEIQHVYLRGAEVLRADLHT</sequence>
<dbReference type="AlphaFoldDB" id="A0A6J7IAG7"/>
<dbReference type="PANTHER" id="PTHR21164:SF0">
    <property type="entry name" value="CHORISMATE MUTASE AROH"/>
    <property type="match status" value="1"/>
</dbReference>
<dbReference type="InterPro" id="IPR035959">
    <property type="entry name" value="RutC-like_sf"/>
</dbReference>
<name>A0A6J7IAG7_9ZZZZ</name>
<dbReference type="PIRSF" id="PIRSF005965">
    <property type="entry name" value="Chor_mut_AroH"/>
    <property type="match status" value="1"/>
</dbReference>
<dbReference type="PROSITE" id="PS51167">
    <property type="entry name" value="CHORISMATE_MUT_1"/>
    <property type="match status" value="1"/>
</dbReference>
<evidence type="ECO:0000313" key="1">
    <source>
        <dbReference type="EMBL" id="CAB4927387.1"/>
    </source>
</evidence>